<sequence length="428" mass="48647">MHPHNAFSLNLSALKSQAKQRLKAIRQGSTEALQTVQSHHPKPHQLSAETIRLADVQFVIARELGLPSWSQLKQHVDSLSEHRRLMEQGSNPLDNDMPTLHLRCGHDIQHRLREAGFAGDFLPFIAPYCIGPLTSSTDFEMRRADFIRHTLLSETGECPAAEQLVKETQSKLSQIRSERYQRLVFWVEHDNYDQLMLIRLLAFLADVPTSTQRRIELIEVDCFPGHDRFIGLGQLPAEGLRSLWQQRQNISQSKLCQARLIWQAFCAPTPQPLVALLHATELAGFPNLRNVIIRHLQELPHCNSGLSLTQTLALKVLQQADQPLAFSDLFSAYQSVEPLPFLGDLMFWALIKSLTLGTAPLMTVTSRGEPKGWFNQELVITAHGRRCLAQQVRAECPVYWVGGIVSRPEQYWTWDHLSLSTLHFMDAR</sequence>
<evidence type="ECO:0000313" key="3">
    <source>
        <dbReference type="Proteomes" id="UP000027192"/>
    </source>
</evidence>
<dbReference type="AlphaFoldDB" id="A0A066RNV9"/>
<proteinExistence type="predicted"/>
<dbReference type="EMBL" id="JMIB01000015">
    <property type="protein sequence ID" value="KDM92044.1"/>
    <property type="molecule type" value="Genomic_DNA"/>
</dbReference>
<evidence type="ECO:0000313" key="2">
    <source>
        <dbReference type="EMBL" id="KDM92044.1"/>
    </source>
</evidence>
<name>A0A066RNV9_9GAMM</name>
<feature type="domain" description="DUF1835" evidence="1">
    <location>
        <begin position="101"/>
        <end position="209"/>
    </location>
</feature>
<evidence type="ECO:0000259" key="1">
    <source>
        <dbReference type="Pfam" id="PF08874"/>
    </source>
</evidence>
<organism evidence="2 3">
    <name type="scientific">Photobacterium galatheae</name>
    <dbReference type="NCBI Taxonomy" id="1654360"/>
    <lineage>
        <taxon>Bacteria</taxon>
        <taxon>Pseudomonadati</taxon>
        <taxon>Pseudomonadota</taxon>
        <taxon>Gammaproteobacteria</taxon>
        <taxon>Vibrionales</taxon>
        <taxon>Vibrionaceae</taxon>
        <taxon>Photobacterium</taxon>
    </lineage>
</organism>
<reference evidence="2 3" key="1">
    <citation type="submission" date="2014-04" db="EMBL/GenBank/DDBJ databases">
        <title>Draft genome sequence of Photobacterium halotolerans S2753: a solonamide, ngercheumicin and holomycin producer.</title>
        <authorList>
            <person name="Machado H.R."/>
            <person name="Gram L."/>
        </authorList>
    </citation>
    <scope>NUCLEOTIDE SEQUENCE [LARGE SCALE GENOMIC DNA]</scope>
    <source>
        <strain evidence="2 3">S2753</strain>
    </source>
</reference>
<dbReference type="Proteomes" id="UP000027192">
    <property type="component" value="Unassembled WGS sequence"/>
</dbReference>
<dbReference type="STRING" id="1654360.EA58_08500"/>
<accession>A0A066RNV9</accession>
<dbReference type="Pfam" id="PF08874">
    <property type="entry name" value="DUF1835"/>
    <property type="match status" value="1"/>
</dbReference>
<dbReference type="InterPro" id="IPR014973">
    <property type="entry name" value="DUF1835"/>
</dbReference>
<keyword evidence="3" id="KW-1185">Reference proteome</keyword>
<gene>
    <name evidence="2" type="ORF">EA58_08500</name>
</gene>
<protein>
    <recommendedName>
        <fullName evidence="1">DUF1835 domain-containing protein</fullName>
    </recommendedName>
</protein>
<comment type="caution">
    <text evidence="2">The sequence shown here is derived from an EMBL/GenBank/DDBJ whole genome shotgun (WGS) entry which is preliminary data.</text>
</comment>
<dbReference type="RefSeq" id="WP_036751271.1">
    <property type="nucleotide sequence ID" value="NZ_JAGSGC010000017.1"/>
</dbReference>